<dbReference type="InterPro" id="IPR011993">
    <property type="entry name" value="PH-like_dom_sf"/>
</dbReference>
<gene>
    <name evidence="3" type="ORF">M408DRAFT_34621</name>
</gene>
<evidence type="ECO:0000259" key="2">
    <source>
        <dbReference type="PROSITE" id="PS50003"/>
    </source>
</evidence>
<dbReference type="Pfam" id="PF00786">
    <property type="entry name" value="PBD"/>
    <property type="match status" value="1"/>
</dbReference>
<dbReference type="SUPFAM" id="SSF50729">
    <property type="entry name" value="PH domain-like"/>
    <property type="match status" value="1"/>
</dbReference>
<reference evidence="4" key="2">
    <citation type="submission" date="2015-01" db="EMBL/GenBank/DDBJ databases">
        <title>Evolutionary Origins and Diversification of the Mycorrhizal Mutualists.</title>
        <authorList>
            <consortium name="DOE Joint Genome Institute"/>
            <consortium name="Mycorrhizal Genomics Consortium"/>
            <person name="Kohler A."/>
            <person name="Kuo A."/>
            <person name="Nagy L.G."/>
            <person name="Floudas D."/>
            <person name="Copeland A."/>
            <person name="Barry K.W."/>
            <person name="Cichocki N."/>
            <person name="Veneault-Fourrey C."/>
            <person name="LaButti K."/>
            <person name="Lindquist E.A."/>
            <person name="Lipzen A."/>
            <person name="Lundell T."/>
            <person name="Morin E."/>
            <person name="Murat C."/>
            <person name="Riley R."/>
            <person name="Ohm R."/>
            <person name="Sun H."/>
            <person name="Tunlid A."/>
            <person name="Henrissat B."/>
            <person name="Grigoriev I.V."/>
            <person name="Hibbett D.S."/>
            <person name="Martin F."/>
        </authorList>
    </citation>
    <scope>NUCLEOTIDE SEQUENCE [LARGE SCALE GENOMIC DNA]</scope>
    <source>
        <strain evidence="4">MAFF 305830</strain>
    </source>
</reference>
<protein>
    <recommendedName>
        <fullName evidence="2">PH domain-containing protein</fullName>
    </recommendedName>
</protein>
<dbReference type="InterPro" id="IPR001849">
    <property type="entry name" value="PH_domain"/>
</dbReference>
<organism evidence="3 4">
    <name type="scientific">Serendipita vermifera MAFF 305830</name>
    <dbReference type="NCBI Taxonomy" id="933852"/>
    <lineage>
        <taxon>Eukaryota</taxon>
        <taxon>Fungi</taxon>
        <taxon>Dikarya</taxon>
        <taxon>Basidiomycota</taxon>
        <taxon>Agaricomycotina</taxon>
        <taxon>Agaricomycetes</taxon>
        <taxon>Sebacinales</taxon>
        <taxon>Serendipitaceae</taxon>
        <taxon>Serendipita</taxon>
    </lineage>
</organism>
<evidence type="ECO:0000313" key="3">
    <source>
        <dbReference type="EMBL" id="KIM20540.1"/>
    </source>
</evidence>
<name>A0A0C3A7B2_SERVB</name>
<proteinExistence type="predicted"/>
<feature type="non-terminal residue" evidence="3">
    <location>
        <position position="1"/>
    </location>
</feature>
<dbReference type="CDD" id="cd13279">
    <property type="entry name" value="PH_Cla4_Ste20"/>
    <property type="match status" value="1"/>
</dbReference>
<reference evidence="3 4" key="1">
    <citation type="submission" date="2014-04" db="EMBL/GenBank/DDBJ databases">
        <authorList>
            <consortium name="DOE Joint Genome Institute"/>
            <person name="Kuo A."/>
            <person name="Zuccaro A."/>
            <person name="Kohler A."/>
            <person name="Nagy L.G."/>
            <person name="Floudas D."/>
            <person name="Copeland A."/>
            <person name="Barry K.W."/>
            <person name="Cichocki N."/>
            <person name="Veneault-Fourrey C."/>
            <person name="LaButti K."/>
            <person name="Lindquist E.A."/>
            <person name="Lipzen A."/>
            <person name="Lundell T."/>
            <person name="Morin E."/>
            <person name="Murat C."/>
            <person name="Sun H."/>
            <person name="Tunlid A."/>
            <person name="Henrissat B."/>
            <person name="Grigoriev I.V."/>
            <person name="Hibbett D.S."/>
            <person name="Martin F."/>
            <person name="Nordberg H.P."/>
            <person name="Cantor M.N."/>
            <person name="Hua S.X."/>
        </authorList>
    </citation>
    <scope>NUCLEOTIDE SEQUENCE [LARGE SCALE GENOMIC DNA]</scope>
    <source>
        <strain evidence="3 4">MAFF 305830</strain>
    </source>
</reference>
<evidence type="ECO:0000256" key="1">
    <source>
        <dbReference type="SAM" id="MobiDB-lite"/>
    </source>
</evidence>
<dbReference type="Pfam" id="PF00169">
    <property type="entry name" value="PH"/>
    <property type="match status" value="1"/>
</dbReference>
<feature type="non-terminal residue" evidence="3">
    <location>
        <position position="179"/>
    </location>
</feature>
<dbReference type="Gene3D" id="2.30.29.30">
    <property type="entry name" value="Pleckstrin-homology domain (PH domain)/Phosphotyrosine-binding domain (PTB)"/>
    <property type="match status" value="1"/>
</dbReference>
<dbReference type="HOGENOM" id="CLU_1507002_0_0_1"/>
<dbReference type="OrthoDB" id="248923at2759"/>
<dbReference type="AlphaFoldDB" id="A0A0C3A7B2"/>
<feature type="domain" description="PH" evidence="2">
    <location>
        <begin position="1"/>
        <end position="91"/>
    </location>
</feature>
<feature type="region of interest" description="Disordered" evidence="1">
    <location>
        <begin position="103"/>
        <end position="122"/>
    </location>
</feature>
<sequence>GYCSTKEDGLISFRWNRRWVVLRENSITFHKSENAPQNSRILLADITNIDRTDLKPYCLLIEMNDRNKLYLCFSNDSQVYGWKDDIYVRTPLIGVGIPSGVSHNSTVGPDPKTGELTRLPETQKRPLQASDYVIAPQDYVQNPRAVLNAHDFYTENQRRELEEAIGVQIPSKVPRTGQQ</sequence>
<evidence type="ECO:0000313" key="4">
    <source>
        <dbReference type="Proteomes" id="UP000054097"/>
    </source>
</evidence>
<dbReference type="InterPro" id="IPR036936">
    <property type="entry name" value="CRIB_dom_sf"/>
</dbReference>
<dbReference type="STRING" id="933852.A0A0C3A7B2"/>
<dbReference type="EMBL" id="KN824425">
    <property type="protein sequence ID" value="KIM20540.1"/>
    <property type="molecule type" value="Genomic_DNA"/>
</dbReference>
<dbReference type="Proteomes" id="UP000054097">
    <property type="component" value="Unassembled WGS sequence"/>
</dbReference>
<accession>A0A0C3A7B2</accession>
<dbReference type="PROSITE" id="PS50003">
    <property type="entry name" value="PH_DOMAIN"/>
    <property type="match status" value="1"/>
</dbReference>
<keyword evidence="4" id="KW-1185">Reference proteome</keyword>
<dbReference type="InterPro" id="IPR000095">
    <property type="entry name" value="CRIB_dom"/>
</dbReference>
<dbReference type="SMART" id="SM00233">
    <property type="entry name" value="PH"/>
    <property type="match status" value="1"/>
</dbReference>
<dbReference type="Gene3D" id="3.90.810.10">
    <property type="entry name" value="CRIB domain"/>
    <property type="match status" value="1"/>
</dbReference>